<protein>
    <submittedName>
        <fullName evidence="10">GOS12 protein</fullName>
    </submittedName>
</protein>
<evidence type="ECO:0000256" key="9">
    <source>
        <dbReference type="SAM" id="MobiDB-lite"/>
    </source>
</evidence>
<feature type="compositionally biased region" description="Polar residues" evidence="9">
    <location>
        <begin position="518"/>
        <end position="527"/>
    </location>
</feature>
<keyword evidence="8" id="KW-0472">Membrane</keyword>
<comment type="similarity">
    <text evidence="2">Belongs to the GOSR1 family.</text>
</comment>
<evidence type="ECO:0000256" key="6">
    <source>
        <dbReference type="ARBA" id="ARBA00022989"/>
    </source>
</evidence>
<feature type="compositionally biased region" description="Acidic residues" evidence="9">
    <location>
        <begin position="320"/>
        <end position="338"/>
    </location>
</feature>
<dbReference type="GO" id="GO:0005484">
    <property type="term" value="F:SNAP receptor activity"/>
    <property type="evidence" value="ECO:0007669"/>
    <property type="project" value="TreeGrafter"/>
</dbReference>
<accession>A0A812NIQ2</accession>
<dbReference type="OrthoDB" id="422156at2759"/>
<dbReference type="Gene3D" id="3.40.1280.10">
    <property type="match status" value="1"/>
</dbReference>
<name>A0A812NIQ2_9DINO</name>
<keyword evidence="5" id="KW-0653">Protein transport</keyword>
<evidence type="ECO:0000256" key="7">
    <source>
        <dbReference type="ARBA" id="ARBA00023034"/>
    </source>
</evidence>
<organism evidence="10 11">
    <name type="scientific">Symbiodinium necroappetens</name>
    <dbReference type="NCBI Taxonomy" id="1628268"/>
    <lineage>
        <taxon>Eukaryota</taxon>
        <taxon>Sar</taxon>
        <taxon>Alveolata</taxon>
        <taxon>Dinophyceae</taxon>
        <taxon>Suessiales</taxon>
        <taxon>Symbiodiniaceae</taxon>
        <taxon>Symbiodinium</taxon>
    </lineage>
</organism>
<evidence type="ECO:0000313" key="11">
    <source>
        <dbReference type="Proteomes" id="UP000601435"/>
    </source>
</evidence>
<reference evidence="10" key="1">
    <citation type="submission" date="2021-02" db="EMBL/GenBank/DDBJ databases">
        <authorList>
            <person name="Dougan E. K."/>
            <person name="Rhodes N."/>
            <person name="Thang M."/>
            <person name="Chan C."/>
        </authorList>
    </citation>
    <scope>NUCLEOTIDE SEQUENCE</scope>
</reference>
<comment type="subcellular location">
    <subcellularLocation>
        <location evidence="1">Golgi apparatus membrane</location>
        <topology evidence="1">Single-pass type IV membrane protein</topology>
    </subcellularLocation>
</comment>
<dbReference type="PANTHER" id="PTHR21094:SF2">
    <property type="entry name" value="GOLGI SNAP RECEPTOR COMPLEX MEMBER 1"/>
    <property type="match status" value="1"/>
</dbReference>
<feature type="region of interest" description="Disordered" evidence="9">
    <location>
        <begin position="495"/>
        <end position="578"/>
    </location>
</feature>
<dbReference type="AlphaFoldDB" id="A0A812NIQ2"/>
<dbReference type="Proteomes" id="UP000601435">
    <property type="component" value="Unassembled WGS sequence"/>
</dbReference>
<evidence type="ECO:0000256" key="8">
    <source>
        <dbReference type="ARBA" id="ARBA00023136"/>
    </source>
</evidence>
<feature type="compositionally biased region" description="Basic and acidic residues" evidence="9">
    <location>
        <begin position="508"/>
        <end position="517"/>
    </location>
</feature>
<dbReference type="GO" id="GO:0005797">
    <property type="term" value="C:Golgi medial cisterna"/>
    <property type="evidence" value="ECO:0007669"/>
    <property type="project" value="TreeGrafter"/>
</dbReference>
<evidence type="ECO:0000256" key="3">
    <source>
        <dbReference type="ARBA" id="ARBA00022448"/>
    </source>
</evidence>
<keyword evidence="11" id="KW-1185">Reference proteome</keyword>
<dbReference type="GO" id="GO:0031201">
    <property type="term" value="C:SNARE complex"/>
    <property type="evidence" value="ECO:0007669"/>
    <property type="project" value="TreeGrafter"/>
</dbReference>
<dbReference type="EMBL" id="CAJNJA010012336">
    <property type="protein sequence ID" value="CAE7294274.1"/>
    <property type="molecule type" value="Genomic_DNA"/>
</dbReference>
<comment type="caution">
    <text evidence="10">The sequence shown here is derived from an EMBL/GenBank/DDBJ whole genome shotgun (WGS) entry which is preliminary data.</text>
</comment>
<dbReference type="GO" id="GO:0006906">
    <property type="term" value="P:vesicle fusion"/>
    <property type="evidence" value="ECO:0007669"/>
    <property type="project" value="TreeGrafter"/>
</dbReference>
<feature type="compositionally biased region" description="Low complexity" evidence="9">
    <location>
        <begin position="535"/>
        <end position="544"/>
    </location>
</feature>
<dbReference type="GO" id="GO:0006888">
    <property type="term" value="P:endoplasmic reticulum to Golgi vesicle-mediated transport"/>
    <property type="evidence" value="ECO:0007669"/>
    <property type="project" value="InterPro"/>
</dbReference>
<feature type="region of interest" description="Disordered" evidence="9">
    <location>
        <begin position="313"/>
        <end position="341"/>
    </location>
</feature>
<sequence>MILRTCEAVGIQAVWLVPPPSGAKYRATMVRSRHASRGAERFLTLRRFTNVEEVAACCKVEARELWASYCPPRTEVSAAVAVPLVQGSVPSPLPRLALVWPFSGAVDMVRYAFQCSGAAMLHGLRLARDDVGDDEGERITDTENDSIRESHGIVGALKSELDTKMQDLGRLNKRLSTATASTPADRVAELDGQITLVVSLREEVEKGLSQLEDASESLANVAATSAQAAQAARFRETHQEMLRDFKRVAQSIDQQYQHARLLPQARNNWPSDDAEDGLMRERMGLNSSLSMADDIIGQATATRDMLMNQRNEELRSLSSEDTEEPEDTMGESRDEDADMVEKASSGRLCSLPARSVLLTPLALDSYRGSFPASVGVALGGFDPPGHFFAGRSRASSEAGAETALLLNEFLDGLFSAMDVRDLRLNEEVCGCHRVFDFSPGMGDLLLSPMARAGLKQRGHLAAAESNSVPAIKEAPPIAISNRRILSRVAGVKMDDASTQWGQQHGVPRKPDAYRLTEPKTTSQSPTGASPPRRPPSMTRSTRPSQNANRAQPAPHSRTRRTNPWRRNIGQLLRDSTVV</sequence>
<dbReference type="InterPro" id="IPR029026">
    <property type="entry name" value="tRNA_m1G_MTases_N"/>
</dbReference>
<keyword evidence="3" id="KW-0813">Transport</keyword>
<evidence type="ECO:0000256" key="2">
    <source>
        <dbReference type="ARBA" id="ARBA00008473"/>
    </source>
</evidence>
<evidence type="ECO:0000256" key="5">
    <source>
        <dbReference type="ARBA" id="ARBA00022927"/>
    </source>
</evidence>
<gene>
    <name evidence="10" type="primary">GOS12</name>
    <name evidence="10" type="ORF">SNEC2469_LOCUS7222</name>
</gene>
<evidence type="ECO:0000256" key="4">
    <source>
        <dbReference type="ARBA" id="ARBA00022692"/>
    </source>
</evidence>
<evidence type="ECO:0000313" key="10">
    <source>
        <dbReference type="EMBL" id="CAE7294274.1"/>
    </source>
</evidence>
<keyword evidence="6" id="KW-1133">Transmembrane helix</keyword>
<dbReference type="PANTHER" id="PTHR21094">
    <property type="entry name" value="GOS-28 SNARE- RELATED"/>
    <property type="match status" value="1"/>
</dbReference>
<proteinExistence type="inferred from homology"/>
<dbReference type="InterPro" id="IPR023601">
    <property type="entry name" value="Golgi_SNAP_su1"/>
</dbReference>
<dbReference type="GO" id="GO:0015031">
    <property type="term" value="P:protein transport"/>
    <property type="evidence" value="ECO:0007669"/>
    <property type="project" value="UniProtKB-KW"/>
</dbReference>
<dbReference type="GO" id="GO:0000139">
    <property type="term" value="C:Golgi membrane"/>
    <property type="evidence" value="ECO:0007669"/>
    <property type="project" value="UniProtKB-SubCell"/>
</dbReference>
<keyword evidence="7" id="KW-0333">Golgi apparatus</keyword>
<evidence type="ECO:0000256" key="1">
    <source>
        <dbReference type="ARBA" id="ARBA00004409"/>
    </source>
</evidence>
<dbReference type="GO" id="GO:0005801">
    <property type="term" value="C:cis-Golgi network"/>
    <property type="evidence" value="ECO:0007669"/>
    <property type="project" value="InterPro"/>
</dbReference>
<keyword evidence="4" id="KW-0812">Transmembrane</keyword>
<dbReference type="GO" id="GO:0048219">
    <property type="term" value="P:inter-Golgi cisterna vesicle-mediated transport"/>
    <property type="evidence" value="ECO:0007669"/>
    <property type="project" value="TreeGrafter"/>
</dbReference>